<dbReference type="PANTHER" id="PTHR10291">
    <property type="entry name" value="DEHYDRODOLICHYL DIPHOSPHATE SYNTHASE FAMILY MEMBER"/>
    <property type="match status" value="1"/>
</dbReference>
<dbReference type="GO" id="GO:0016094">
    <property type="term" value="P:polyprenol biosynthetic process"/>
    <property type="evidence" value="ECO:0007669"/>
    <property type="project" value="TreeGrafter"/>
</dbReference>
<dbReference type="Gene3D" id="3.40.1180.10">
    <property type="entry name" value="Decaprenyl diphosphate synthase-like"/>
    <property type="match status" value="1"/>
</dbReference>
<dbReference type="InterPro" id="IPR018520">
    <property type="entry name" value="UPP_synth-like_CS"/>
</dbReference>
<dbReference type="HAMAP" id="MF_01139">
    <property type="entry name" value="ISPT"/>
    <property type="match status" value="1"/>
</dbReference>
<proteinExistence type="inferred from homology"/>
<dbReference type="InterPro" id="IPR001441">
    <property type="entry name" value="UPP_synth-like"/>
</dbReference>
<organism evidence="3">
    <name type="scientific">hydrothermal vent metagenome</name>
    <dbReference type="NCBI Taxonomy" id="652676"/>
    <lineage>
        <taxon>unclassified sequences</taxon>
        <taxon>metagenomes</taxon>
        <taxon>ecological metagenomes</taxon>
    </lineage>
</organism>
<dbReference type="FunFam" id="3.40.1180.10:FF:000001">
    <property type="entry name" value="(2E,6E)-farnesyl-diphosphate-specific ditrans,polycis-undecaprenyl-diphosphate synthase"/>
    <property type="match status" value="1"/>
</dbReference>
<accession>A0A3B0UQW0</accession>
<dbReference type="PROSITE" id="PS01066">
    <property type="entry name" value="UPP_SYNTHASE"/>
    <property type="match status" value="1"/>
</dbReference>
<name>A0A3B0UQW0_9ZZZZ</name>
<keyword evidence="2 3" id="KW-0808">Transferase</keyword>
<reference evidence="3" key="1">
    <citation type="submission" date="2018-06" db="EMBL/GenBank/DDBJ databases">
        <authorList>
            <person name="Zhirakovskaya E."/>
        </authorList>
    </citation>
    <scope>NUCLEOTIDE SEQUENCE</scope>
</reference>
<dbReference type="SUPFAM" id="SSF64005">
    <property type="entry name" value="Undecaprenyl diphosphate synthase"/>
    <property type="match status" value="1"/>
</dbReference>
<dbReference type="GO" id="GO:0008834">
    <property type="term" value="F:ditrans,polycis-undecaprenyl-diphosphate synthase [(2E,6E)-farnesyl-diphosphate specific] activity"/>
    <property type="evidence" value="ECO:0007669"/>
    <property type="project" value="UniProtKB-EC"/>
</dbReference>
<gene>
    <name evidence="3" type="ORF">MNBD_BACTEROID07-513</name>
</gene>
<dbReference type="CDD" id="cd00475">
    <property type="entry name" value="Cis_IPPS"/>
    <property type="match status" value="1"/>
</dbReference>
<dbReference type="PANTHER" id="PTHR10291:SF0">
    <property type="entry name" value="DEHYDRODOLICHYL DIPHOSPHATE SYNTHASE 2"/>
    <property type="match status" value="1"/>
</dbReference>
<feature type="non-terminal residue" evidence="3">
    <location>
        <position position="1"/>
    </location>
</feature>
<dbReference type="AlphaFoldDB" id="A0A3B0UQW0"/>
<dbReference type="EMBL" id="UOET01000549">
    <property type="protein sequence ID" value="VAW30643.1"/>
    <property type="molecule type" value="Genomic_DNA"/>
</dbReference>
<dbReference type="InterPro" id="IPR036424">
    <property type="entry name" value="UPP_synth-like_sf"/>
</dbReference>
<comment type="cofactor">
    <cofactor evidence="1">
        <name>Mg(2+)</name>
        <dbReference type="ChEBI" id="CHEBI:18420"/>
    </cofactor>
</comment>
<sequence length="216" mass="25216">RAFGHHKGVDAVRSVAEAAAEMGIRYLTLYTFSTENWKRPQEEVEALMHLFVETIEKEIPTLNKNNIRLNAIGDIDGLPKLNRAKLMSTMEKTKNNGKMMLTLALNYSGRWEIIEAIKKMMDDRQTGKLNPEKLDSDTVSKYLNTAQMPDPELLIRTSGEQRISNFLLWQIAYSELYFSPKLWPDFNKQDFYEAILEYQKRERRFGLTREQLKFGE</sequence>
<protein>
    <submittedName>
        <fullName evidence="3">Undecaprenyl diphosphate synthase</fullName>
        <ecNumber evidence="3">2.5.1.31</ecNumber>
    </submittedName>
</protein>
<evidence type="ECO:0000256" key="2">
    <source>
        <dbReference type="ARBA" id="ARBA00022679"/>
    </source>
</evidence>
<evidence type="ECO:0000256" key="1">
    <source>
        <dbReference type="ARBA" id="ARBA00001946"/>
    </source>
</evidence>
<dbReference type="NCBIfam" id="TIGR00055">
    <property type="entry name" value="uppS"/>
    <property type="match status" value="1"/>
</dbReference>
<evidence type="ECO:0000313" key="3">
    <source>
        <dbReference type="EMBL" id="VAW30643.1"/>
    </source>
</evidence>
<dbReference type="EC" id="2.5.1.31" evidence="3"/>
<dbReference type="Pfam" id="PF01255">
    <property type="entry name" value="Prenyltransf"/>
    <property type="match status" value="1"/>
</dbReference>